<gene>
    <name evidence="1" type="ORF">FOY51_05180</name>
</gene>
<dbReference type="GO" id="GO:0097367">
    <property type="term" value="F:carbohydrate derivative binding"/>
    <property type="evidence" value="ECO:0007669"/>
    <property type="project" value="InterPro"/>
</dbReference>
<evidence type="ECO:0000313" key="2">
    <source>
        <dbReference type="Proteomes" id="UP000322244"/>
    </source>
</evidence>
<accession>A0A5A7SH33</accession>
<dbReference type="AlphaFoldDB" id="A0A5A7SH33"/>
<dbReference type="SUPFAM" id="SSF53697">
    <property type="entry name" value="SIS domain"/>
    <property type="match status" value="1"/>
</dbReference>
<dbReference type="OrthoDB" id="4772742at2"/>
<reference evidence="1 2" key="1">
    <citation type="submission" date="2019-07" db="EMBL/GenBank/DDBJ databases">
        <title>Rhodococcus cavernicolus sp. nov., isolated from a cave.</title>
        <authorList>
            <person name="Lee S.D."/>
        </authorList>
    </citation>
    <scope>NUCLEOTIDE SEQUENCE [LARGE SCALE GENOMIC DNA]</scope>
    <source>
        <strain evidence="1 2">C1-24</strain>
    </source>
</reference>
<evidence type="ECO:0000313" key="1">
    <source>
        <dbReference type="EMBL" id="KAA0023973.1"/>
    </source>
</evidence>
<proteinExistence type="predicted"/>
<organism evidence="1 2">
    <name type="scientific">Antrihabitans cavernicola</name>
    <dbReference type="NCBI Taxonomy" id="2495913"/>
    <lineage>
        <taxon>Bacteria</taxon>
        <taxon>Bacillati</taxon>
        <taxon>Actinomycetota</taxon>
        <taxon>Actinomycetes</taxon>
        <taxon>Mycobacteriales</taxon>
        <taxon>Nocardiaceae</taxon>
        <taxon>Antrihabitans</taxon>
    </lineage>
</organism>
<name>A0A5A7SH33_9NOCA</name>
<keyword evidence="2" id="KW-1185">Reference proteome</keyword>
<protein>
    <submittedName>
        <fullName evidence="1">TobH protein</fullName>
    </submittedName>
</protein>
<sequence length="379" mass="38872">MTAPLVLDLDDADSLAAADSVGALRSAALGGAQVRATAAAVTEGALARLDGLRPRSVVLVTGAGRASRASALLVAALGGRSGLPVLSVPETPPWVGPLDVVVVAGDDSGDPRLVESVDRAVRRGAEVVLAAPEEGPLRSAGAGRASALPPRVSVLDINALVRYLAVSVAVLDAVDTVRSRPLVPDLDLLADVLDAEALRDHPGNEVFHNPAKSLATRMHKRRTVLAGDSPATTELARHGSEVLLRGGATVTAAAGLGDVLAVGARLDAATATPAAGYDPFFHDEELDGPAPVDQARIFVLSTDGDRLALQRRVAALPSADTVTADSIPTDGADDLPPSLDMTRFDGSTPARRGVEIEQLATVAVRLEMTAAYLQLMGGR</sequence>
<dbReference type="Proteomes" id="UP000322244">
    <property type="component" value="Unassembled WGS sequence"/>
</dbReference>
<dbReference type="GO" id="GO:1901135">
    <property type="term" value="P:carbohydrate derivative metabolic process"/>
    <property type="evidence" value="ECO:0007669"/>
    <property type="project" value="InterPro"/>
</dbReference>
<dbReference type="InterPro" id="IPR046348">
    <property type="entry name" value="SIS_dom_sf"/>
</dbReference>
<dbReference type="EMBL" id="VLNY01000002">
    <property type="protein sequence ID" value="KAA0023973.1"/>
    <property type="molecule type" value="Genomic_DNA"/>
</dbReference>
<comment type="caution">
    <text evidence="1">The sequence shown here is derived from an EMBL/GenBank/DDBJ whole genome shotgun (WGS) entry which is preliminary data.</text>
</comment>
<dbReference type="RefSeq" id="WP_149429133.1">
    <property type="nucleotide sequence ID" value="NZ_VLNY01000002.1"/>
</dbReference>